<dbReference type="OrthoDB" id="139771at2157"/>
<evidence type="ECO:0000313" key="6">
    <source>
        <dbReference type="EMBL" id="TAJ44311.1"/>
    </source>
</evidence>
<dbReference type="InterPro" id="IPR024601">
    <property type="entry name" value="Peptidase_M1_pepN_C"/>
</dbReference>
<evidence type="ECO:0000313" key="7">
    <source>
        <dbReference type="Proteomes" id="UP000292580"/>
    </source>
</evidence>
<evidence type="ECO:0000259" key="5">
    <source>
        <dbReference type="Pfam" id="PF17900"/>
    </source>
</evidence>
<dbReference type="InterPro" id="IPR042097">
    <property type="entry name" value="Aminopeptidase_N-like_N_sf"/>
</dbReference>
<dbReference type="InterPro" id="IPR035414">
    <property type="entry name" value="Peptidase_M1_pepN_Ig-like"/>
</dbReference>
<evidence type="ECO:0000256" key="1">
    <source>
        <dbReference type="ARBA" id="ARBA00022438"/>
    </source>
</evidence>
<dbReference type="InterPro" id="IPR014782">
    <property type="entry name" value="Peptidase_M1_dom"/>
</dbReference>
<accession>A0A483CSY3</accession>
<keyword evidence="1" id="KW-0031">Aminopeptidase</keyword>
<dbReference type="AlphaFoldDB" id="A0A483CSY3"/>
<dbReference type="InterPro" id="IPR027268">
    <property type="entry name" value="Peptidase_M4/M1_CTD_sf"/>
</dbReference>
<keyword evidence="1" id="KW-0645">Protease</keyword>
<gene>
    <name evidence="6" type="ORF">CUJ86_08815</name>
</gene>
<sequence>MTRLFIYYPEDFGDLPVDVIHMDLRFSVHDEYTDVSSRMHVRVRDAAVTRLDLNARDLEIQRAECEEFPALTEYDRGRHLLSFLFERPVPGGTDLHLVTETRCRPTDHLLEGLYYDVTPPGAPPTQITQCQQWGFQRIVPCFDDMTAKCTYQTTIIADGRYTDLISNGDPLSEIQPGSGGRASITYSNLKTPMAPYLFFLGVGTYASFRREFEYPDGRTFLLELLVPPGSDAGVVQSALEVLADGVLWVYLFTGPEMYRDRPRRRRIYDLCRERDLAKASGDRETTDELRRRLAGEIREITPGYAYTGAIYREIGMQNSDYGGMENVGNTTITTNRIMPVPQMTDRAYEYMVRVKVHEYYHNLNGSEVTGKSPFELWLNEAVTVHVEDAYFAFLFGDAYARLQTVIDLVAPEGGTFALDAGAASMPIEPDGFNDPNELITGVTYVKAPEFVRMIERIMGPEAFARALARYHHRFAHANASRQDWLDAMEEEANRSFGRMANLWLKQTGFPTLRLSRRYDPEMRTCTLILDQETPHDAETWEFPLVIALMDRNGTPLAERTHIVTGRHEEVVFEGVDRPAFVSANRGYSFYGRLDDDASVEERFMQVRLDSDVIGRFCALQALAEREMIALLEDRSAVPSEGFCDLWYECVSDPALMAEAGGQFLTIFETVNDPRYAHHYTALYEARRRLIHGIAGRHQDGLLHLYTTYAAAPQGRSPAAIKARQVKSVLLSTLAALDTGEVHTIIRDQFETAVCATDRLVAFALYLDSSAPDRLSMLESFERDSCSHPVSWESYLATVGGIRAPDALHLIRRAAASPTFRIEQSNDQRALFGRFARNRAISLETEEGRDYLADVLSDLATVNEYNTVGALEVFGALDLMEDVYQAPLVGVLLRIMRSADPVQQPSVYNTVRRLLHGAPRAVESYRRECGPAPECAEVPPPPAP</sequence>
<dbReference type="InterPro" id="IPR038438">
    <property type="entry name" value="PepN_Ig-like_sf"/>
</dbReference>
<organism evidence="6 7">
    <name type="scientific">Methanofollis fontis</name>
    <dbReference type="NCBI Taxonomy" id="2052832"/>
    <lineage>
        <taxon>Archaea</taxon>
        <taxon>Methanobacteriati</taxon>
        <taxon>Methanobacteriota</taxon>
        <taxon>Stenosarchaea group</taxon>
        <taxon>Methanomicrobia</taxon>
        <taxon>Methanomicrobiales</taxon>
        <taxon>Methanomicrobiaceae</taxon>
        <taxon>Methanofollis</taxon>
    </lineage>
</organism>
<dbReference type="Gene3D" id="1.10.390.10">
    <property type="entry name" value="Neutral Protease Domain 2"/>
    <property type="match status" value="1"/>
</dbReference>
<evidence type="ECO:0000259" key="3">
    <source>
        <dbReference type="Pfam" id="PF11940"/>
    </source>
</evidence>
<dbReference type="SUPFAM" id="SSF55486">
    <property type="entry name" value="Metalloproteases ('zincins'), catalytic domain"/>
    <property type="match status" value="1"/>
</dbReference>
<dbReference type="GO" id="GO:0008270">
    <property type="term" value="F:zinc ion binding"/>
    <property type="evidence" value="ECO:0007669"/>
    <property type="project" value="InterPro"/>
</dbReference>
<reference evidence="6 7" key="1">
    <citation type="submission" date="2017-11" db="EMBL/GenBank/DDBJ databases">
        <title>Isolation and Characterization of Methanofollis Species from Methane Seep Offshore SW Taiwan.</title>
        <authorList>
            <person name="Teng N.-H."/>
            <person name="Lai M.-C."/>
            <person name="Chen S.-C."/>
        </authorList>
    </citation>
    <scope>NUCLEOTIDE SEQUENCE [LARGE SCALE GENOMIC DNA]</scope>
    <source>
        <strain evidence="6 7">FWC-SCC2</strain>
    </source>
</reference>
<dbReference type="Pfam" id="PF17900">
    <property type="entry name" value="Peptidase_M1_N"/>
    <property type="match status" value="1"/>
</dbReference>
<dbReference type="Pfam" id="PF17432">
    <property type="entry name" value="DUF3458_C"/>
    <property type="match status" value="1"/>
</dbReference>
<dbReference type="GO" id="GO:0004177">
    <property type="term" value="F:aminopeptidase activity"/>
    <property type="evidence" value="ECO:0007669"/>
    <property type="project" value="UniProtKB-KW"/>
</dbReference>
<feature type="domain" description="Peptidase M1 alanyl aminopeptidase Ig-like fold" evidence="3">
    <location>
        <begin position="508"/>
        <end position="595"/>
    </location>
</feature>
<dbReference type="InterPro" id="IPR037144">
    <property type="entry name" value="Peptidase_M1_pepN_C_sf"/>
</dbReference>
<protein>
    <submittedName>
        <fullName evidence="6">DUF3458 domain-containing protein</fullName>
    </submittedName>
</protein>
<dbReference type="Gene3D" id="2.60.40.1840">
    <property type="match status" value="1"/>
</dbReference>
<name>A0A483CSY3_9EURY</name>
<dbReference type="EMBL" id="PGCL01000003">
    <property type="protein sequence ID" value="TAJ44311.1"/>
    <property type="molecule type" value="Genomic_DNA"/>
</dbReference>
<dbReference type="Proteomes" id="UP000292580">
    <property type="component" value="Unassembled WGS sequence"/>
</dbReference>
<dbReference type="GO" id="GO:0008237">
    <property type="term" value="F:metallopeptidase activity"/>
    <property type="evidence" value="ECO:0007669"/>
    <property type="project" value="InterPro"/>
</dbReference>
<keyword evidence="1" id="KW-0378">Hydrolase</keyword>
<evidence type="ECO:0000259" key="2">
    <source>
        <dbReference type="Pfam" id="PF01433"/>
    </source>
</evidence>
<dbReference type="Gene3D" id="2.60.40.1730">
    <property type="entry name" value="tricorn interacting facor f3 domain"/>
    <property type="match status" value="1"/>
</dbReference>
<feature type="domain" description="Peptidase M1 alanyl aminopeptidase C-terminal" evidence="4">
    <location>
        <begin position="600"/>
        <end position="901"/>
    </location>
</feature>
<dbReference type="InterPro" id="IPR012779">
    <property type="entry name" value="Peptidase_M1_pepN"/>
</dbReference>
<dbReference type="PANTHER" id="PTHR46322">
    <property type="entry name" value="PUROMYCIN-SENSITIVE AMINOPEPTIDASE"/>
    <property type="match status" value="1"/>
</dbReference>
<comment type="caution">
    <text evidence="6">The sequence shown here is derived from an EMBL/GenBank/DDBJ whole genome shotgun (WGS) entry which is preliminary data.</text>
</comment>
<dbReference type="InterPro" id="IPR045357">
    <property type="entry name" value="Aminopeptidase_N-like_N"/>
</dbReference>
<proteinExistence type="predicted"/>
<feature type="domain" description="Peptidase M1 membrane alanine aminopeptidase" evidence="2">
    <location>
        <begin position="304"/>
        <end position="503"/>
    </location>
</feature>
<dbReference type="Pfam" id="PF11940">
    <property type="entry name" value="DUF3458"/>
    <property type="match status" value="1"/>
</dbReference>
<evidence type="ECO:0000259" key="4">
    <source>
        <dbReference type="Pfam" id="PF17432"/>
    </source>
</evidence>
<feature type="domain" description="Aminopeptidase N-like N-terminal" evidence="5">
    <location>
        <begin position="23"/>
        <end position="196"/>
    </location>
</feature>
<dbReference type="SUPFAM" id="SSF63737">
    <property type="entry name" value="Leukotriene A4 hydrolase N-terminal domain"/>
    <property type="match status" value="1"/>
</dbReference>
<keyword evidence="7" id="KW-1185">Reference proteome</keyword>
<dbReference type="PANTHER" id="PTHR46322:SF1">
    <property type="entry name" value="PUROMYCIN-SENSITIVE AMINOPEPTIDASE"/>
    <property type="match status" value="1"/>
</dbReference>
<dbReference type="Pfam" id="PF01433">
    <property type="entry name" value="Peptidase_M1"/>
    <property type="match status" value="1"/>
</dbReference>
<dbReference type="Gene3D" id="1.25.50.10">
    <property type="entry name" value="Peptidase M1, alanyl aminopeptidase, C-terminal domain"/>
    <property type="match status" value="1"/>
</dbReference>
<dbReference type="RefSeq" id="WP_130647189.1">
    <property type="nucleotide sequence ID" value="NZ_PGCL01000003.1"/>
</dbReference>